<dbReference type="RefSeq" id="WP_092368262.1">
    <property type="nucleotide sequence ID" value="NZ_FOIM01000026.1"/>
</dbReference>
<evidence type="ECO:0000313" key="13">
    <source>
        <dbReference type="Proteomes" id="UP000198508"/>
    </source>
</evidence>
<dbReference type="GO" id="GO:0004794">
    <property type="term" value="F:threonine deaminase activity"/>
    <property type="evidence" value="ECO:0007669"/>
    <property type="project" value="UniProtKB-EC"/>
</dbReference>
<dbReference type="AlphaFoldDB" id="A0A1I0J3M4"/>
<sequence>MLKVEMKDIVEAYGRIRNYVQKTPLIYSPETSERTGSEVWFKMENLQPIGAYKLRGAMNNILGMSDEDLKCGGVAASAGNHSQAVAYAAKLKGVSAVVCVPESTPMNKRYGAIKHGARLVVYGPNYEDAENRAHEIEAEEGRKFVHAYESNETIAGQGTVAIESLLEKGDFDAILVPTGGGGLLCGVAIAAKAMNPDIKVYGLQTNTSAPWDKSFHERKLNNDCPFLPTCADGLEGAITWPNVELALTCVDDIFVVDEESTREGIKWMAQKHHYMIEGASATCLAALFEDHQELKGKKVLCIITGGNIDLDKFCEICEKDY</sequence>
<comment type="similarity">
    <text evidence="4">Belongs to the serine/threonine dehydratase family.</text>
</comment>
<dbReference type="InterPro" id="IPR027278">
    <property type="entry name" value="ACCD_DCysDesulf"/>
</dbReference>
<evidence type="ECO:0000256" key="7">
    <source>
        <dbReference type="ARBA" id="ARBA00023239"/>
    </source>
</evidence>
<feature type="active site" description="Nucleophile" evidence="10">
    <location>
        <position position="77"/>
    </location>
</feature>
<dbReference type="GO" id="GO:0006565">
    <property type="term" value="P:L-serine catabolic process"/>
    <property type="evidence" value="ECO:0007669"/>
    <property type="project" value="TreeGrafter"/>
</dbReference>
<evidence type="ECO:0000256" key="6">
    <source>
        <dbReference type="ARBA" id="ARBA00022898"/>
    </source>
</evidence>
<proteinExistence type="inferred from homology"/>
<dbReference type="Pfam" id="PF00291">
    <property type="entry name" value="PALP"/>
    <property type="match status" value="1"/>
</dbReference>
<evidence type="ECO:0000256" key="2">
    <source>
        <dbReference type="ARBA" id="ARBA00001933"/>
    </source>
</evidence>
<evidence type="ECO:0000256" key="4">
    <source>
        <dbReference type="ARBA" id="ARBA00010869"/>
    </source>
</evidence>
<evidence type="ECO:0000313" key="12">
    <source>
        <dbReference type="EMBL" id="SEU04289.1"/>
    </source>
</evidence>
<gene>
    <name evidence="12" type="ORF">SAMN05216313_12613</name>
</gene>
<dbReference type="EC" id="4.3.1.19" evidence="5"/>
<dbReference type="GO" id="GO:0003941">
    <property type="term" value="F:L-serine ammonia-lyase activity"/>
    <property type="evidence" value="ECO:0007669"/>
    <property type="project" value="TreeGrafter"/>
</dbReference>
<dbReference type="GO" id="GO:0016846">
    <property type="term" value="F:carbon-sulfur lyase activity"/>
    <property type="evidence" value="ECO:0007669"/>
    <property type="project" value="UniProtKB-ARBA"/>
</dbReference>
<comment type="function">
    <text evidence="8">Catalyzes the anaerobic formation of alpha-ketobutyrate and ammonia from threonine in a two-step reaction. The first step involved a dehydration of threonine and a production of enamine intermediates (aminocrotonate), which tautomerizes to its imine form (iminobutyrate). Both intermediates are unstable and short-lived. The second step is the nonenzymatic hydrolysis of the enamine/imine intermediates to form 2-ketobutyrate and free ammonia. In the low water environment of the cell, the second step is accelerated by RidA.</text>
</comment>
<evidence type="ECO:0000256" key="8">
    <source>
        <dbReference type="ARBA" id="ARBA00025527"/>
    </source>
</evidence>
<dbReference type="InterPro" id="IPR001926">
    <property type="entry name" value="TrpB-like_PALP"/>
</dbReference>
<feature type="domain" description="Tryptophan synthase beta chain-like PALP" evidence="11">
    <location>
        <begin position="17"/>
        <end position="305"/>
    </location>
</feature>
<dbReference type="Proteomes" id="UP000198508">
    <property type="component" value="Unassembled WGS sequence"/>
</dbReference>
<dbReference type="GO" id="GO:0006567">
    <property type="term" value="P:L-threonine catabolic process"/>
    <property type="evidence" value="ECO:0007669"/>
    <property type="project" value="TreeGrafter"/>
</dbReference>
<evidence type="ECO:0000259" key="11">
    <source>
        <dbReference type="Pfam" id="PF00291"/>
    </source>
</evidence>
<dbReference type="PIRSF" id="PIRSF006278">
    <property type="entry name" value="ACCD_DCysDesulf"/>
    <property type="match status" value="1"/>
</dbReference>
<accession>A0A1I0J3M4</accession>
<keyword evidence="13" id="KW-1185">Reference proteome</keyword>
<dbReference type="FunFam" id="3.40.50.1100:FF:000005">
    <property type="entry name" value="Threonine dehydratase catabolic"/>
    <property type="match status" value="1"/>
</dbReference>
<comment type="catalytic activity">
    <reaction evidence="1">
        <text>L-threonine = 2-oxobutanoate + NH4(+)</text>
        <dbReference type="Rhea" id="RHEA:22108"/>
        <dbReference type="ChEBI" id="CHEBI:16763"/>
        <dbReference type="ChEBI" id="CHEBI:28938"/>
        <dbReference type="ChEBI" id="CHEBI:57926"/>
        <dbReference type="EC" id="4.3.1.19"/>
    </reaction>
</comment>
<comment type="cofactor">
    <cofactor evidence="2">
        <name>pyridoxal 5'-phosphate</name>
        <dbReference type="ChEBI" id="CHEBI:597326"/>
    </cofactor>
</comment>
<dbReference type="Gene3D" id="3.40.50.1100">
    <property type="match status" value="2"/>
</dbReference>
<reference evidence="13" key="1">
    <citation type="submission" date="2016-10" db="EMBL/GenBank/DDBJ databases">
        <authorList>
            <person name="Varghese N."/>
            <person name="Submissions S."/>
        </authorList>
    </citation>
    <scope>NUCLEOTIDE SEQUENCE [LARGE SCALE GENOMIC DNA]</scope>
    <source>
        <strain evidence="13">NLAE-zl-G277</strain>
    </source>
</reference>
<dbReference type="PANTHER" id="PTHR48078:SF6">
    <property type="entry name" value="L-THREONINE DEHYDRATASE CATABOLIC TDCB"/>
    <property type="match status" value="1"/>
</dbReference>
<evidence type="ECO:0000256" key="10">
    <source>
        <dbReference type="PIRSR" id="PIRSR006278-1"/>
    </source>
</evidence>
<keyword evidence="6" id="KW-0663">Pyridoxal phosphate</keyword>
<organism evidence="12 13">
    <name type="scientific">Enterocloster lavalensis</name>
    <dbReference type="NCBI Taxonomy" id="460384"/>
    <lineage>
        <taxon>Bacteria</taxon>
        <taxon>Bacillati</taxon>
        <taxon>Bacillota</taxon>
        <taxon>Clostridia</taxon>
        <taxon>Lachnospirales</taxon>
        <taxon>Lachnospiraceae</taxon>
        <taxon>Enterocloster</taxon>
    </lineage>
</organism>
<evidence type="ECO:0000256" key="1">
    <source>
        <dbReference type="ARBA" id="ARBA00001274"/>
    </source>
</evidence>
<dbReference type="EMBL" id="FOIM01000026">
    <property type="protein sequence ID" value="SEU04289.1"/>
    <property type="molecule type" value="Genomic_DNA"/>
</dbReference>
<protein>
    <recommendedName>
        <fullName evidence="5">threonine ammonia-lyase</fullName>
        <ecNumber evidence="5">4.3.1.19</ecNumber>
    </recommendedName>
    <alternativeName>
        <fullName evidence="9">Threonine deaminase</fullName>
    </alternativeName>
</protein>
<keyword evidence="7" id="KW-0456">Lyase</keyword>
<evidence type="ECO:0000256" key="9">
    <source>
        <dbReference type="ARBA" id="ARBA00031427"/>
    </source>
</evidence>
<name>A0A1I0J3M4_9FIRM</name>
<dbReference type="CDD" id="cd01562">
    <property type="entry name" value="Thr-dehyd"/>
    <property type="match status" value="1"/>
</dbReference>
<evidence type="ECO:0000256" key="3">
    <source>
        <dbReference type="ARBA" id="ARBA00008639"/>
    </source>
</evidence>
<dbReference type="SUPFAM" id="SSF53686">
    <property type="entry name" value="Tryptophan synthase beta subunit-like PLP-dependent enzymes"/>
    <property type="match status" value="1"/>
</dbReference>
<comment type="similarity">
    <text evidence="3">Belongs to the ACC deaminase/D-cysteine desulfhydrase family.</text>
</comment>
<dbReference type="InterPro" id="IPR036052">
    <property type="entry name" value="TrpB-like_PALP_sf"/>
</dbReference>
<dbReference type="GO" id="GO:0009097">
    <property type="term" value="P:isoleucine biosynthetic process"/>
    <property type="evidence" value="ECO:0007669"/>
    <property type="project" value="TreeGrafter"/>
</dbReference>
<dbReference type="PANTHER" id="PTHR48078">
    <property type="entry name" value="THREONINE DEHYDRATASE, MITOCHONDRIAL-RELATED"/>
    <property type="match status" value="1"/>
</dbReference>
<dbReference type="STRING" id="460384.SAMN05216313_12613"/>
<dbReference type="InterPro" id="IPR050147">
    <property type="entry name" value="Ser/Thr_Dehydratase"/>
</dbReference>
<evidence type="ECO:0000256" key="5">
    <source>
        <dbReference type="ARBA" id="ARBA00012096"/>
    </source>
</evidence>